<dbReference type="InterPro" id="IPR033524">
    <property type="entry name" value="Glu/Leu/Phe/Val_DH_AS"/>
</dbReference>
<dbReference type="SUPFAM" id="SSF51735">
    <property type="entry name" value="NAD(P)-binding Rossmann-fold domains"/>
    <property type="match status" value="1"/>
</dbReference>
<reference evidence="14" key="1">
    <citation type="submission" date="2025-08" db="UniProtKB">
        <authorList>
            <consortium name="RefSeq"/>
        </authorList>
    </citation>
    <scope>IDENTIFICATION</scope>
    <source>
        <tissue evidence="14">Whole larval tissue</tissue>
    </source>
</reference>
<dbReference type="CDD" id="cd01076">
    <property type="entry name" value="NAD_bind_1_Glu_DH"/>
    <property type="match status" value="1"/>
</dbReference>
<evidence type="ECO:0000256" key="7">
    <source>
        <dbReference type="PIRNR" id="PIRNR000185"/>
    </source>
</evidence>
<feature type="binding site" evidence="9">
    <location>
        <position position="153"/>
    </location>
    <ligand>
        <name>substrate</name>
    </ligand>
</feature>
<comment type="similarity">
    <text evidence="2 7 11">Belongs to the Glu/Leu/Phe/Val dehydrogenases family.</text>
</comment>
<feature type="binding site" evidence="9">
    <location>
        <position position="254"/>
    </location>
    <ligand>
        <name>NAD(+)</name>
        <dbReference type="ChEBI" id="CHEBI:57540"/>
    </ligand>
</feature>
<sequence>MLSSFKNAFKLCKSAVKAITPMRMPVRHYEIPKHLAEVGCEPNPDFFRMVEFFYHSAVRVCEPSLVKYLARHTHLSEKKRQQRVSGILKVMGSCNSCLQMEFPLQRKNGNYDIIQAYRVQHSVHRLPCKGGIRFSDEVSLDETKALASLMTFKCACSNIPFGGSKGGVSINPKKFTVAELQRLTRRYTLELAKKNYIGAGIDVPAPDYNTSGREMSWVVDTYIKTLGFSDLNAAACVTGKPIHGGGIHGRVEATGRGVFMTINYYIHDTHFMKLIGMQPGFKGKTAIVQGFGNVGSWAAVYLFKNGVKIIGICEHSANLTSTEGINPIELMKYMRGNKRSAKGYSQGGAKETGPDLLYQKCDILVVAAKEKTITAENAPKIQAKIMAEGANGPTVPSAADVLLQRKVLVIPDLLCNAGGVTVSYFEFLKNLNHVSFGKLSIKFWRDSNTALLDSVEKSLKAASVNAKVAPTPAFASFMSGASEQHIVGTGLEYSMTKACANVAAAAKSYNLGIDLRTAAYITSIEKIFATYDEHGLAF</sequence>
<keyword evidence="4" id="KW-0496">Mitochondrion</keyword>
<evidence type="ECO:0000256" key="4">
    <source>
        <dbReference type="ARBA" id="ARBA00023128"/>
    </source>
</evidence>
<dbReference type="Gene3D" id="3.40.50.10860">
    <property type="entry name" value="Leucine Dehydrogenase, chain A, domain 1"/>
    <property type="match status" value="1"/>
</dbReference>
<protein>
    <recommendedName>
        <fullName evidence="7">Glutamate dehydrogenase</fullName>
    </recommendedName>
</protein>
<dbReference type="Proteomes" id="UP000829999">
    <property type="component" value="Chromosome 30"/>
</dbReference>
<organism evidence="13 14">
    <name type="scientific">Spodoptera frugiperda</name>
    <name type="common">Fall armyworm</name>
    <dbReference type="NCBI Taxonomy" id="7108"/>
    <lineage>
        <taxon>Eukaryota</taxon>
        <taxon>Metazoa</taxon>
        <taxon>Ecdysozoa</taxon>
        <taxon>Arthropoda</taxon>
        <taxon>Hexapoda</taxon>
        <taxon>Insecta</taxon>
        <taxon>Pterygota</taxon>
        <taxon>Neoptera</taxon>
        <taxon>Endopterygota</taxon>
        <taxon>Lepidoptera</taxon>
        <taxon>Glossata</taxon>
        <taxon>Ditrysia</taxon>
        <taxon>Noctuoidea</taxon>
        <taxon>Noctuidae</taxon>
        <taxon>Amphipyrinae</taxon>
        <taxon>Spodoptera</taxon>
    </lineage>
</organism>
<dbReference type="InterPro" id="IPR046346">
    <property type="entry name" value="Aminoacid_DH-like_N_sf"/>
</dbReference>
<evidence type="ECO:0000259" key="12">
    <source>
        <dbReference type="SMART" id="SM00839"/>
    </source>
</evidence>
<evidence type="ECO:0000313" key="13">
    <source>
        <dbReference type="Proteomes" id="UP000829999"/>
    </source>
</evidence>
<feature type="active site" description="Proton donor" evidence="8">
    <location>
        <position position="165"/>
    </location>
</feature>
<evidence type="ECO:0000256" key="5">
    <source>
        <dbReference type="ARBA" id="ARBA00047867"/>
    </source>
</evidence>
<evidence type="ECO:0000256" key="6">
    <source>
        <dbReference type="ARBA" id="ARBA00048577"/>
    </source>
</evidence>
<feature type="binding site" evidence="9">
    <location>
        <position position="129"/>
    </location>
    <ligand>
        <name>substrate</name>
    </ligand>
</feature>
<dbReference type="PROSITE" id="PS00074">
    <property type="entry name" value="GLFV_DEHYDROGENASE"/>
    <property type="match status" value="1"/>
</dbReference>
<dbReference type="PIRSF" id="PIRSF000185">
    <property type="entry name" value="Glu_DH"/>
    <property type="match status" value="1"/>
</dbReference>
<feature type="binding site" evidence="9">
    <location>
        <position position="293"/>
    </location>
    <ligand>
        <name>NAD(+)</name>
        <dbReference type="ChEBI" id="CHEBI:57540"/>
    </ligand>
</feature>
<evidence type="ECO:0000256" key="3">
    <source>
        <dbReference type="ARBA" id="ARBA00023002"/>
    </source>
</evidence>
<evidence type="ECO:0000256" key="2">
    <source>
        <dbReference type="ARBA" id="ARBA00006382"/>
    </source>
</evidence>
<evidence type="ECO:0000313" key="14">
    <source>
        <dbReference type="RefSeq" id="XP_035441061.1"/>
    </source>
</evidence>
<dbReference type="GO" id="GO:0004352">
    <property type="term" value="F:glutamate dehydrogenase (NAD+) activity"/>
    <property type="evidence" value="ECO:0007669"/>
    <property type="project" value="TreeGrafter"/>
</dbReference>
<dbReference type="Pfam" id="PF00208">
    <property type="entry name" value="ELFV_dehydrog"/>
    <property type="match status" value="1"/>
</dbReference>
<dbReference type="Gene3D" id="3.40.50.720">
    <property type="entry name" value="NAD(P)-binding Rossmann-like Domain"/>
    <property type="match status" value="1"/>
</dbReference>
<dbReference type="InterPro" id="IPR006097">
    <property type="entry name" value="Glu/Leu/Phe/Val/Trp_DH_dimer"/>
</dbReference>
<proteinExistence type="inferred from homology"/>
<accession>A0A9R0D5P8</accession>
<keyword evidence="9" id="KW-0547">Nucleotide-binding</keyword>
<dbReference type="SUPFAM" id="SSF53223">
    <property type="entry name" value="Aminoacid dehydrogenase-like, N-terminal domain"/>
    <property type="match status" value="1"/>
</dbReference>
<dbReference type="Gene3D" id="1.10.287.140">
    <property type="match status" value="1"/>
</dbReference>
<dbReference type="GO" id="GO:0005739">
    <property type="term" value="C:mitochondrion"/>
    <property type="evidence" value="ECO:0007669"/>
    <property type="project" value="UniProtKB-SubCell"/>
</dbReference>
<evidence type="ECO:0000256" key="1">
    <source>
        <dbReference type="ARBA" id="ARBA00004173"/>
    </source>
</evidence>
<dbReference type="GO" id="GO:0006538">
    <property type="term" value="P:L-glutamate catabolic process"/>
    <property type="evidence" value="ECO:0007669"/>
    <property type="project" value="TreeGrafter"/>
</dbReference>
<comment type="catalytic activity">
    <reaction evidence="5">
        <text>L-glutamate + NAD(+) + H2O = 2-oxoglutarate + NH4(+) + NADH + H(+)</text>
        <dbReference type="Rhea" id="RHEA:15133"/>
        <dbReference type="ChEBI" id="CHEBI:15377"/>
        <dbReference type="ChEBI" id="CHEBI:15378"/>
        <dbReference type="ChEBI" id="CHEBI:16810"/>
        <dbReference type="ChEBI" id="CHEBI:28938"/>
        <dbReference type="ChEBI" id="CHEBI:29985"/>
        <dbReference type="ChEBI" id="CHEBI:57540"/>
        <dbReference type="ChEBI" id="CHEBI:57945"/>
        <dbReference type="EC" id="1.4.1.3"/>
    </reaction>
</comment>
<dbReference type="GeneID" id="118269835"/>
<dbReference type="OrthoDB" id="6718861at2759"/>
<evidence type="ECO:0000256" key="8">
    <source>
        <dbReference type="PIRSR" id="PIRSR000185-1"/>
    </source>
</evidence>
<dbReference type="RefSeq" id="XP_035441061.1">
    <property type="nucleotide sequence ID" value="XM_035585168.2"/>
</dbReference>
<evidence type="ECO:0000256" key="11">
    <source>
        <dbReference type="RuleBase" id="RU004417"/>
    </source>
</evidence>
<keyword evidence="9" id="KW-0520">NAD</keyword>
<dbReference type="GO" id="GO:0000166">
    <property type="term" value="F:nucleotide binding"/>
    <property type="evidence" value="ECO:0007669"/>
    <property type="project" value="UniProtKB-KW"/>
</dbReference>
<dbReference type="PANTHER" id="PTHR11606">
    <property type="entry name" value="GLUTAMATE DEHYDROGENASE"/>
    <property type="match status" value="1"/>
</dbReference>
<feature type="binding site" evidence="9">
    <location>
        <position position="423"/>
    </location>
    <ligand>
        <name>substrate</name>
    </ligand>
</feature>
<dbReference type="PANTHER" id="PTHR11606:SF7">
    <property type="entry name" value="GLUTAMATE DEHYDROGENASE"/>
    <property type="match status" value="1"/>
</dbReference>
<evidence type="ECO:0000256" key="10">
    <source>
        <dbReference type="PIRSR" id="PIRSR000185-3"/>
    </source>
</evidence>
<keyword evidence="3 7" id="KW-0560">Oxidoreductase</keyword>
<dbReference type="AlphaFoldDB" id="A0A9R0D5P8"/>
<dbReference type="FunFam" id="3.40.50.720:FF:000100">
    <property type="entry name" value="Glutamate dehydrogenase 1, mitochondrial"/>
    <property type="match status" value="1"/>
</dbReference>
<dbReference type="InterPro" id="IPR006095">
    <property type="entry name" value="Glu/Leu/Phe/Val/Trp_DH"/>
</dbReference>
<comment type="subcellular location">
    <subcellularLocation>
        <location evidence="1">Mitochondrion</location>
    </subcellularLocation>
</comment>
<feature type="site" description="Important for catalysis" evidence="10">
    <location>
        <position position="207"/>
    </location>
</feature>
<name>A0A9R0D5P8_SPOFR</name>
<gene>
    <name evidence="14" type="primary">LOC118269835</name>
</gene>
<dbReference type="InterPro" id="IPR036291">
    <property type="entry name" value="NAD(P)-bd_dom_sf"/>
</dbReference>
<feature type="domain" description="Glutamate/phenylalanine/leucine/valine/L-tryptophan dehydrogenase C-terminal" evidence="12">
    <location>
        <begin position="247"/>
        <end position="535"/>
    </location>
</feature>
<evidence type="ECO:0000256" key="9">
    <source>
        <dbReference type="PIRSR" id="PIRSR000185-2"/>
    </source>
</evidence>
<dbReference type="SMART" id="SM00839">
    <property type="entry name" value="ELFV_dehydrog"/>
    <property type="match status" value="1"/>
</dbReference>
<dbReference type="Pfam" id="PF02812">
    <property type="entry name" value="ELFV_dehydrog_N"/>
    <property type="match status" value="1"/>
</dbReference>
<dbReference type="InterPro" id="IPR033922">
    <property type="entry name" value="NAD_bind_Glu_DH"/>
</dbReference>
<dbReference type="PRINTS" id="PR00082">
    <property type="entry name" value="GLFDHDRGNASE"/>
</dbReference>
<dbReference type="InterPro" id="IPR006096">
    <property type="entry name" value="Glu/Leu/Phe/Val/Trp_DH_C"/>
</dbReference>
<keyword evidence="13" id="KW-1185">Reference proteome</keyword>
<dbReference type="InterPro" id="IPR014362">
    <property type="entry name" value="Glu_DH"/>
</dbReference>
<comment type="catalytic activity">
    <reaction evidence="6">
        <text>L-glutamate + NADP(+) + H2O = 2-oxoglutarate + NH4(+) + NADPH + H(+)</text>
        <dbReference type="Rhea" id="RHEA:11612"/>
        <dbReference type="ChEBI" id="CHEBI:15377"/>
        <dbReference type="ChEBI" id="CHEBI:15378"/>
        <dbReference type="ChEBI" id="CHEBI:16810"/>
        <dbReference type="ChEBI" id="CHEBI:28938"/>
        <dbReference type="ChEBI" id="CHEBI:29985"/>
        <dbReference type="ChEBI" id="CHEBI:57783"/>
        <dbReference type="ChEBI" id="CHEBI:58349"/>
        <dbReference type="EC" id="1.4.1.3"/>
    </reaction>
</comment>